<evidence type="ECO:0000313" key="2">
    <source>
        <dbReference type="Proteomes" id="UP000521922"/>
    </source>
</evidence>
<dbReference type="EMBL" id="JACCBB010000001">
    <property type="protein sequence ID" value="NYD21496.1"/>
    <property type="molecule type" value="Genomic_DNA"/>
</dbReference>
<reference evidence="1 2" key="1">
    <citation type="submission" date="2020-07" db="EMBL/GenBank/DDBJ databases">
        <title>Sequencing the genomes of 1000 actinobacteria strains.</title>
        <authorList>
            <person name="Klenk H.-P."/>
        </authorList>
    </citation>
    <scope>NUCLEOTIDE SEQUENCE [LARGE SCALE GENOMIC DNA]</scope>
    <source>
        <strain evidence="1 2">DSM 7487</strain>
    </source>
</reference>
<evidence type="ECO:0000313" key="1">
    <source>
        <dbReference type="EMBL" id="NYD21496.1"/>
    </source>
</evidence>
<keyword evidence="2" id="KW-1185">Reference proteome</keyword>
<comment type="caution">
    <text evidence="1">The sequence shown here is derived from an EMBL/GenBank/DDBJ whole genome shotgun (WGS) entry which is preliminary data.</text>
</comment>
<proteinExistence type="predicted"/>
<name>A0A7Y9ATL5_9ACTN</name>
<dbReference type="Proteomes" id="UP000521922">
    <property type="component" value="Unassembled WGS sequence"/>
</dbReference>
<organism evidence="1 2">
    <name type="scientific">Kineococcus aurantiacus</name>
    <dbReference type="NCBI Taxonomy" id="37633"/>
    <lineage>
        <taxon>Bacteria</taxon>
        <taxon>Bacillati</taxon>
        <taxon>Actinomycetota</taxon>
        <taxon>Actinomycetes</taxon>
        <taxon>Kineosporiales</taxon>
        <taxon>Kineosporiaceae</taxon>
        <taxon>Kineococcus</taxon>
    </lineage>
</organism>
<accession>A0A7Y9ATL5</accession>
<dbReference type="AlphaFoldDB" id="A0A7Y9ATL5"/>
<gene>
    <name evidence="1" type="ORF">BJ968_001036</name>
</gene>
<sequence length="37" mass="3783">MLVVLAWLLLAAVVGAGLVVGLRSLLGPLLETVRGVL</sequence>
<protein>
    <submittedName>
        <fullName evidence="1">Uncharacterized protein</fullName>
    </submittedName>
</protein>